<dbReference type="GO" id="GO:0016020">
    <property type="term" value="C:membrane"/>
    <property type="evidence" value="ECO:0007669"/>
    <property type="project" value="TreeGrafter"/>
</dbReference>
<dbReference type="GO" id="GO:0048193">
    <property type="term" value="P:Golgi vesicle transport"/>
    <property type="evidence" value="ECO:0007669"/>
    <property type="project" value="TreeGrafter"/>
</dbReference>
<keyword evidence="9" id="KW-1185">Reference proteome</keyword>
<keyword evidence="4" id="KW-0333">Golgi apparatus</keyword>
<proteinExistence type="inferred from homology"/>
<evidence type="ECO:0000259" key="7">
    <source>
        <dbReference type="Pfam" id="PF15469"/>
    </source>
</evidence>
<comment type="subunit">
    <text evidence="4">Component of the Golgi-associated retrograde protein (GARP) complex.</text>
</comment>
<feature type="domain" description="Exocyst complex component EXOC2/Sec5 N-terminal" evidence="7">
    <location>
        <begin position="26"/>
        <end position="237"/>
    </location>
</feature>
<sequence length="763" mass="86676">MSSAADSNSDGRRNRGMLKSYYTQGENSGDKQFDLDDSSFKPDQYLDFLLKKSSLNELMHQEEEIVQNIRSLDSEMQTLVYENYNKFITATETIRKMKSDFGQMEEEMKALSENMDNICDLSSSVSDTLQQKRSGIRKLAGVHTLLQKLQFLFELPARLKKCIEMEAYNQAVRYYTRARAVLNQYQHMPTFAGISQDCGSIIYELGNALKEKLRDSEASSKQLAEYVDLLLQLEEPADSLCDEYLISARSRVDEKVQELEDVLEDNSVDILEFVDIGCNGVLSNVSLLVVAYNDMFLNRAKANTELDSIALQKVSALVKEILHKFFELIQKRVQLEKQTGDNAILVRALDRFHRRLQAMNKLLPTAELATLATEIVYNAAKDRIDHYYQALTDHLGHCITDIRQALAAPKLISSNLDENSSTPLQNLVQTSVSSLVEQIKAVLANLQAFIATDITFAMKSTFRRPFCFDGVREGLVVRFLRRMLEYLNELCEKPSGPATLLLLLSKLATILEESTIGYLLVLVDEQFLIVQEGDVQFTNPQTLKDEAKAAAKKLLNNYVRLEGQTLSHMVRKSVETRDWLNTIEPRNVRAVMKRVVEDTSSIDSQVGQLYDDMEEQKKDRGSDSTKRSASGLMKSSKTWSFTPSTTAAVLDNSAFMTNISKLFSDKIDIFSEVDASRASIMTGIIKIVLKTLLECVRLRTFSKYGLQQVQVDTHYLQMYLWRFVQDENLVHRLLDEIVSSSLHRCIEPSLMENSVIELICERG</sequence>
<dbReference type="InterPro" id="IPR039481">
    <property type="entry name" value="EXOC2/Sec5_N_dom"/>
</dbReference>
<dbReference type="PANTHER" id="PTHR15954">
    <property type="entry name" value="VACUOLAR PROTEIN SORTING-ASSOCIATED PROTEIN 51 HOMOLOG"/>
    <property type="match status" value="1"/>
</dbReference>
<dbReference type="GO" id="GO:0042147">
    <property type="term" value="P:retrograde transport, endosome to Golgi"/>
    <property type="evidence" value="ECO:0007669"/>
    <property type="project" value="UniProtKB-UniRule"/>
</dbReference>
<keyword evidence="4" id="KW-0445">Lipid transport</keyword>
<evidence type="ECO:0000256" key="4">
    <source>
        <dbReference type="RuleBase" id="RU368010"/>
    </source>
</evidence>
<dbReference type="GO" id="GO:0015031">
    <property type="term" value="P:protein transport"/>
    <property type="evidence" value="ECO:0007669"/>
    <property type="project" value="UniProtKB-UniRule"/>
</dbReference>
<dbReference type="GO" id="GO:0007041">
    <property type="term" value="P:lysosomal transport"/>
    <property type="evidence" value="ECO:0007669"/>
    <property type="project" value="TreeGrafter"/>
</dbReference>
<feature type="compositionally biased region" description="Basic and acidic residues" evidence="6">
    <location>
        <begin position="615"/>
        <end position="626"/>
    </location>
</feature>
<comment type="caution">
    <text evidence="8">The sequence shown here is derived from an EMBL/GenBank/DDBJ whole genome shotgun (WGS) entry which is preliminary data.</text>
</comment>
<feature type="coiled-coil region" evidence="5">
    <location>
        <begin position="55"/>
        <end position="114"/>
    </location>
</feature>
<comment type="subcellular location">
    <subcellularLocation>
        <location evidence="4">Golgi apparatus</location>
        <location evidence="4">trans-Golgi network</location>
    </subcellularLocation>
</comment>
<evidence type="ECO:0000256" key="6">
    <source>
        <dbReference type="SAM" id="MobiDB-lite"/>
    </source>
</evidence>
<dbReference type="PANTHER" id="PTHR15954:SF4">
    <property type="entry name" value="VACUOLAR PROTEIN SORTING-ASSOCIATED PROTEIN 51 HOMOLOG"/>
    <property type="match status" value="1"/>
</dbReference>
<dbReference type="GO" id="GO:0032456">
    <property type="term" value="P:endocytic recycling"/>
    <property type="evidence" value="ECO:0007669"/>
    <property type="project" value="TreeGrafter"/>
</dbReference>
<feature type="region of interest" description="Disordered" evidence="6">
    <location>
        <begin position="1"/>
        <end position="36"/>
    </location>
</feature>
<reference evidence="8 9" key="1">
    <citation type="submission" date="2020-08" db="EMBL/GenBank/DDBJ databases">
        <authorList>
            <person name="Hejnol A."/>
        </authorList>
    </citation>
    <scope>NUCLEOTIDE SEQUENCE [LARGE SCALE GENOMIC DNA]</scope>
</reference>
<comment type="function">
    <text evidence="4">Acts as component of the GARP complex that is involved in retrograde transport from early and late endosomes to the trans-Golgi network (TGN).</text>
</comment>
<dbReference type="GO" id="GO:0007030">
    <property type="term" value="P:Golgi organization"/>
    <property type="evidence" value="ECO:0007669"/>
    <property type="project" value="UniProtKB-UniRule"/>
</dbReference>
<evidence type="ECO:0000256" key="2">
    <source>
        <dbReference type="ARBA" id="ARBA00016122"/>
    </source>
</evidence>
<dbReference type="InterPro" id="IPR014812">
    <property type="entry name" value="Vps51"/>
</dbReference>
<feature type="region of interest" description="Disordered" evidence="6">
    <location>
        <begin position="612"/>
        <end position="631"/>
    </location>
</feature>
<dbReference type="GO" id="GO:0005829">
    <property type="term" value="C:cytosol"/>
    <property type="evidence" value="ECO:0007669"/>
    <property type="project" value="GOC"/>
</dbReference>
<evidence type="ECO:0000256" key="3">
    <source>
        <dbReference type="ARBA" id="ARBA00022448"/>
    </source>
</evidence>
<organism evidence="8 9">
    <name type="scientific">Dimorphilus gyrociliatus</name>
    <dbReference type="NCBI Taxonomy" id="2664684"/>
    <lineage>
        <taxon>Eukaryota</taxon>
        <taxon>Metazoa</taxon>
        <taxon>Spiralia</taxon>
        <taxon>Lophotrochozoa</taxon>
        <taxon>Annelida</taxon>
        <taxon>Polychaeta</taxon>
        <taxon>Polychaeta incertae sedis</taxon>
        <taxon>Dinophilidae</taxon>
        <taxon>Dimorphilus</taxon>
    </lineage>
</organism>
<keyword evidence="4" id="KW-0653">Protein transport</keyword>
<dbReference type="GO" id="GO:1990745">
    <property type="term" value="C:EARP complex"/>
    <property type="evidence" value="ECO:0007669"/>
    <property type="project" value="TreeGrafter"/>
</dbReference>
<evidence type="ECO:0000313" key="8">
    <source>
        <dbReference type="EMBL" id="CAD5111006.1"/>
    </source>
</evidence>
<dbReference type="AlphaFoldDB" id="A0A7I8V738"/>
<dbReference type="Pfam" id="PF15469">
    <property type="entry name" value="Sec5"/>
    <property type="match status" value="1"/>
</dbReference>
<evidence type="ECO:0000256" key="5">
    <source>
        <dbReference type="SAM" id="Coils"/>
    </source>
</evidence>
<dbReference type="GO" id="GO:0006869">
    <property type="term" value="P:lipid transport"/>
    <property type="evidence" value="ECO:0007669"/>
    <property type="project" value="UniProtKB-UniRule"/>
</dbReference>
<dbReference type="Proteomes" id="UP000549394">
    <property type="component" value="Unassembled WGS sequence"/>
</dbReference>
<keyword evidence="5" id="KW-0175">Coiled coil</keyword>
<dbReference type="GO" id="GO:0000938">
    <property type="term" value="C:GARP complex"/>
    <property type="evidence" value="ECO:0007669"/>
    <property type="project" value="UniProtKB-UniRule"/>
</dbReference>
<gene>
    <name evidence="8" type="ORF">DGYR_LOCUS355</name>
</gene>
<comment type="similarity">
    <text evidence="1 4">Belongs to the VPS51 family.</text>
</comment>
<keyword evidence="3 4" id="KW-0813">Transport</keyword>
<dbReference type="OrthoDB" id="203678at2759"/>
<name>A0A7I8V738_9ANNE</name>
<dbReference type="EMBL" id="CAJFCJ010000001">
    <property type="protein sequence ID" value="CAD5111006.1"/>
    <property type="molecule type" value="Genomic_DNA"/>
</dbReference>
<protein>
    <recommendedName>
        <fullName evidence="2 4">Vacuolar protein sorting-associated protein 51 homolog</fullName>
    </recommendedName>
</protein>
<accession>A0A7I8V738</accession>
<evidence type="ECO:0000313" key="9">
    <source>
        <dbReference type="Proteomes" id="UP000549394"/>
    </source>
</evidence>
<evidence type="ECO:0000256" key="1">
    <source>
        <dbReference type="ARBA" id="ARBA00006080"/>
    </source>
</evidence>